<gene>
    <name evidence="2" type="ORF">J2W84_005892</name>
</gene>
<organism evidence="2 3">
    <name type="scientific">Dyadobacter fermentans</name>
    <dbReference type="NCBI Taxonomy" id="94254"/>
    <lineage>
        <taxon>Bacteria</taxon>
        <taxon>Pseudomonadati</taxon>
        <taxon>Bacteroidota</taxon>
        <taxon>Cytophagia</taxon>
        <taxon>Cytophagales</taxon>
        <taxon>Spirosomataceae</taxon>
        <taxon>Dyadobacter</taxon>
    </lineage>
</organism>
<protein>
    <submittedName>
        <fullName evidence="2">Uridine phosphorylase</fullName>
    </submittedName>
</protein>
<evidence type="ECO:0000313" key="3">
    <source>
        <dbReference type="Proteomes" id="UP001264980"/>
    </source>
</evidence>
<dbReference type="EMBL" id="JAVDTI010000007">
    <property type="protein sequence ID" value="MDR6808828.1"/>
    <property type="molecule type" value="Genomic_DNA"/>
</dbReference>
<dbReference type="Pfam" id="PF01048">
    <property type="entry name" value="PNP_UDP_1"/>
    <property type="match status" value="1"/>
</dbReference>
<evidence type="ECO:0000259" key="1">
    <source>
        <dbReference type="Pfam" id="PF01048"/>
    </source>
</evidence>
<keyword evidence="3" id="KW-1185">Reference proteome</keyword>
<proteinExistence type="predicted"/>
<dbReference type="SUPFAM" id="SSF53167">
    <property type="entry name" value="Purine and uridine phosphorylases"/>
    <property type="match status" value="1"/>
</dbReference>
<dbReference type="Gene3D" id="3.40.50.1580">
    <property type="entry name" value="Nucleoside phosphorylase domain"/>
    <property type="match status" value="1"/>
</dbReference>
<dbReference type="CDD" id="cd09007">
    <property type="entry name" value="NP-I_spr0068"/>
    <property type="match status" value="1"/>
</dbReference>
<name>A0ABU1R610_9BACT</name>
<sequence>MPEAKTLSNENSAINANKAYKEPSVFLAENLLREARRQKNIPQGQIPAVCVLDPDGDIVSYLVKNGLCSRNPFWACYHSTLYDASFDGLDFGIIGCAVGASYAVLLAEQMFVSGCKLLISITSAGAINAPKNDAKFILIEQALRDEGTSYHYLPAGHPAELSQSLKERLQRYFQSSQLMVETGKSWTTDAPYRETQTAIEYAKTQNVTSVEMEAAALYAFATVKQVNIICYAHLTNTMAQEGEDFEKGIENGSIDSLQIVLATIKAVLLEI</sequence>
<dbReference type="Proteomes" id="UP001264980">
    <property type="component" value="Unassembled WGS sequence"/>
</dbReference>
<feature type="domain" description="Nucleoside phosphorylase" evidence="1">
    <location>
        <begin position="94"/>
        <end position="264"/>
    </location>
</feature>
<dbReference type="InterPro" id="IPR035994">
    <property type="entry name" value="Nucleoside_phosphorylase_sf"/>
</dbReference>
<dbReference type="RefSeq" id="WP_309991295.1">
    <property type="nucleotide sequence ID" value="NZ_JAVDTI010000007.1"/>
</dbReference>
<accession>A0ABU1R610</accession>
<evidence type="ECO:0000313" key="2">
    <source>
        <dbReference type="EMBL" id="MDR6808828.1"/>
    </source>
</evidence>
<comment type="caution">
    <text evidence="2">The sequence shown here is derived from an EMBL/GenBank/DDBJ whole genome shotgun (WGS) entry which is preliminary data.</text>
</comment>
<dbReference type="InterPro" id="IPR000845">
    <property type="entry name" value="Nucleoside_phosphorylase_d"/>
</dbReference>
<reference evidence="2 3" key="1">
    <citation type="submission" date="2023-07" db="EMBL/GenBank/DDBJ databases">
        <title>Sorghum-associated microbial communities from plants grown in Nebraska, USA.</title>
        <authorList>
            <person name="Schachtman D."/>
        </authorList>
    </citation>
    <scope>NUCLEOTIDE SEQUENCE [LARGE SCALE GENOMIC DNA]</scope>
    <source>
        <strain evidence="2 3">BE57</strain>
    </source>
</reference>